<evidence type="ECO:0000256" key="1">
    <source>
        <dbReference type="SAM" id="SignalP"/>
    </source>
</evidence>
<evidence type="ECO:0000313" key="3">
    <source>
        <dbReference type="Proteomes" id="UP000235994"/>
    </source>
</evidence>
<keyword evidence="3" id="KW-1185">Reference proteome</keyword>
<keyword evidence="1" id="KW-0732">Signal</keyword>
<dbReference type="RefSeq" id="WP_102774899.1">
    <property type="nucleotide sequence ID" value="NZ_POQS01000006.1"/>
</dbReference>
<gene>
    <name evidence="2" type="ORF">C1I89_23770</name>
</gene>
<evidence type="ECO:0000313" key="2">
    <source>
        <dbReference type="EMBL" id="PND31826.1"/>
    </source>
</evidence>
<feature type="chain" id="PRO_5015002906" description="Lipoprotein" evidence="1">
    <location>
        <begin position="22"/>
        <end position="138"/>
    </location>
</feature>
<evidence type="ECO:0008006" key="4">
    <source>
        <dbReference type="Google" id="ProtNLM"/>
    </source>
</evidence>
<protein>
    <recommendedName>
        <fullName evidence="4">Lipoprotein</fullName>
    </recommendedName>
</protein>
<comment type="caution">
    <text evidence="2">The sequence shown here is derived from an EMBL/GenBank/DDBJ whole genome shotgun (WGS) entry which is preliminary data.</text>
</comment>
<sequence>MRKQVAILLLAAMSGCASTPADVKTAPRAKASSVLDPALLNESADKGTIRIIRDRGVFGSGISVLIYVDGRHVANVDANRVLDLHVAPGARRLGLQTNNVTEPIQYQEVNVQAGATYEYRVGMTGNGITTDWRMERIH</sequence>
<dbReference type="EMBL" id="POQS01000006">
    <property type="protein sequence ID" value="PND31826.1"/>
    <property type="molecule type" value="Genomic_DNA"/>
</dbReference>
<name>A0A2N8KEE7_9BURK</name>
<dbReference type="PROSITE" id="PS51257">
    <property type="entry name" value="PROKAR_LIPOPROTEIN"/>
    <property type="match status" value="1"/>
</dbReference>
<proteinExistence type="predicted"/>
<dbReference type="Proteomes" id="UP000235994">
    <property type="component" value="Unassembled WGS sequence"/>
</dbReference>
<organism evidence="2 3">
    <name type="scientific">Achromobacter pulmonis</name>
    <dbReference type="NCBI Taxonomy" id="1389932"/>
    <lineage>
        <taxon>Bacteria</taxon>
        <taxon>Pseudomonadati</taxon>
        <taxon>Pseudomonadota</taxon>
        <taxon>Betaproteobacteria</taxon>
        <taxon>Burkholderiales</taxon>
        <taxon>Alcaligenaceae</taxon>
        <taxon>Achromobacter</taxon>
    </lineage>
</organism>
<feature type="signal peptide" evidence="1">
    <location>
        <begin position="1"/>
        <end position="21"/>
    </location>
</feature>
<reference evidence="2 3" key="1">
    <citation type="submission" date="2018-01" db="EMBL/GenBank/DDBJ databases">
        <title>The draft genome of an aniline degradation strain ANB-1.</title>
        <authorList>
            <person name="Zhang L."/>
            <person name="Jiang J."/>
        </authorList>
    </citation>
    <scope>NUCLEOTIDE SEQUENCE [LARGE SCALE GENOMIC DNA]</scope>
    <source>
        <strain evidence="2 3">ANB-1</strain>
    </source>
</reference>
<accession>A0A2N8KEE7</accession>
<dbReference type="AlphaFoldDB" id="A0A2N8KEE7"/>